<evidence type="ECO:0000256" key="3">
    <source>
        <dbReference type="SAM" id="MobiDB-lite"/>
    </source>
</evidence>
<reference evidence="5" key="2">
    <citation type="submission" date="2020-08" db="EMBL/GenBank/DDBJ databases">
        <title>Plant Genome Project.</title>
        <authorList>
            <person name="Zhang R.-G."/>
        </authorList>
    </citation>
    <scope>NUCLEOTIDE SEQUENCE</scope>
    <source>
        <strain evidence="5">Huo1</strain>
        <tissue evidence="5">Leaf</tissue>
    </source>
</reference>
<feature type="region of interest" description="Disordered" evidence="3">
    <location>
        <begin position="1"/>
        <end position="22"/>
    </location>
</feature>
<dbReference type="InterPro" id="IPR001810">
    <property type="entry name" value="F-box_dom"/>
</dbReference>
<dbReference type="Gene3D" id="1.20.1280.50">
    <property type="match status" value="1"/>
</dbReference>
<evidence type="ECO:0000313" key="6">
    <source>
        <dbReference type="Proteomes" id="UP000298416"/>
    </source>
</evidence>
<dbReference type="PANTHER" id="PTHR31672:SF12">
    <property type="entry name" value="F-BOX DOMAIN-CONTAINING PROTEIN"/>
    <property type="match status" value="1"/>
</dbReference>
<protein>
    <recommendedName>
        <fullName evidence="4">F-box domain-containing protein</fullName>
    </recommendedName>
</protein>
<dbReference type="SUPFAM" id="SSF81383">
    <property type="entry name" value="F-box domain"/>
    <property type="match status" value="1"/>
</dbReference>
<dbReference type="PANTHER" id="PTHR31672">
    <property type="entry name" value="BNACNNG10540D PROTEIN"/>
    <property type="match status" value="1"/>
</dbReference>
<dbReference type="InterPro" id="IPR036047">
    <property type="entry name" value="F-box-like_dom_sf"/>
</dbReference>
<evidence type="ECO:0000259" key="4">
    <source>
        <dbReference type="PROSITE" id="PS50181"/>
    </source>
</evidence>
<keyword evidence="1" id="KW-0880">Kelch repeat</keyword>
<dbReference type="CDD" id="cd22157">
    <property type="entry name" value="F-box_AtFBW1-like"/>
    <property type="match status" value="1"/>
</dbReference>
<evidence type="ECO:0000256" key="2">
    <source>
        <dbReference type="ARBA" id="ARBA00022737"/>
    </source>
</evidence>
<proteinExistence type="predicted"/>
<dbReference type="SUPFAM" id="SSF117281">
    <property type="entry name" value="Kelch motif"/>
    <property type="match status" value="1"/>
</dbReference>
<sequence>MVESGKTGASRKKGRKERRGGFGKADEIMEGEIWKDFPEDLFESLLARVPIATFFRFRSVCRKWNSLLTSQSFSQQYGEVEHSKPWFYAITYEDIYTRTGAMYDPSYAITYEDIYTRTGAMYDPSSNKWHHPTMPDLPTKVIKSPVASAGGLICFVDFHHKSIYVCNPLTRSFKELPARCGKPMWDDAAVRMTQTRNESSLFSQFAY</sequence>
<dbReference type="AlphaFoldDB" id="A0A8X8ZJS1"/>
<keyword evidence="6" id="KW-1185">Reference proteome</keyword>
<dbReference type="OrthoDB" id="1893842at2759"/>
<organism evidence="5">
    <name type="scientific">Salvia splendens</name>
    <name type="common">Scarlet sage</name>
    <dbReference type="NCBI Taxonomy" id="180675"/>
    <lineage>
        <taxon>Eukaryota</taxon>
        <taxon>Viridiplantae</taxon>
        <taxon>Streptophyta</taxon>
        <taxon>Embryophyta</taxon>
        <taxon>Tracheophyta</taxon>
        <taxon>Spermatophyta</taxon>
        <taxon>Magnoliopsida</taxon>
        <taxon>eudicotyledons</taxon>
        <taxon>Gunneridae</taxon>
        <taxon>Pentapetalae</taxon>
        <taxon>asterids</taxon>
        <taxon>lamiids</taxon>
        <taxon>Lamiales</taxon>
        <taxon>Lamiaceae</taxon>
        <taxon>Nepetoideae</taxon>
        <taxon>Mentheae</taxon>
        <taxon>Salviinae</taxon>
        <taxon>Salvia</taxon>
        <taxon>Salvia subgen. Calosphace</taxon>
        <taxon>core Calosphace</taxon>
    </lineage>
</organism>
<name>A0A8X8ZJS1_SALSN</name>
<feature type="compositionally biased region" description="Basic residues" evidence="3">
    <location>
        <begin position="9"/>
        <end position="18"/>
    </location>
</feature>
<dbReference type="FunFam" id="1.20.1280.50:FF:000008">
    <property type="entry name" value="F-box only protein 6"/>
    <property type="match status" value="1"/>
</dbReference>
<dbReference type="SMART" id="SM00256">
    <property type="entry name" value="FBOX"/>
    <property type="match status" value="1"/>
</dbReference>
<dbReference type="InterPro" id="IPR050796">
    <property type="entry name" value="SCF_F-box_component"/>
</dbReference>
<evidence type="ECO:0000313" key="5">
    <source>
        <dbReference type="EMBL" id="KAG6407807.1"/>
    </source>
</evidence>
<feature type="domain" description="F-box" evidence="4">
    <location>
        <begin position="31"/>
        <end position="80"/>
    </location>
</feature>
<dbReference type="Proteomes" id="UP000298416">
    <property type="component" value="Unassembled WGS sequence"/>
</dbReference>
<dbReference type="InterPro" id="IPR015915">
    <property type="entry name" value="Kelch-typ_b-propeller"/>
</dbReference>
<reference evidence="5" key="1">
    <citation type="submission" date="2018-01" db="EMBL/GenBank/DDBJ databases">
        <authorList>
            <person name="Mao J.F."/>
        </authorList>
    </citation>
    <scope>NUCLEOTIDE SEQUENCE</scope>
    <source>
        <strain evidence="5">Huo1</strain>
        <tissue evidence="5">Leaf</tissue>
    </source>
</reference>
<dbReference type="Pfam" id="PF00646">
    <property type="entry name" value="F-box"/>
    <property type="match status" value="1"/>
</dbReference>
<accession>A0A8X8ZJS1</accession>
<comment type="caution">
    <text evidence="5">The sequence shown here is derived from an EMBL/GenBank/DDBJ whole genome shotgun (WGS) entry which is preliminary data.</text>
</comment>
<keyword evidence="2" id="KW-0677">Repeat</keyword>
<dbReference type="EMBL" id="PNBA02000011">
    <property type="protein sequence ID" value="KAG6407807.1"/>
    <property type="molecule type" value="Genomic_DNA"/>
</dbReference>
<evidence type="ECO:0000256" key="1">
    <source>
        <dbReference type="ARBA" id="ARBA00022441"/>
    </source>
</evidence>
<dbReference type="PROSITE" id="PS50181">
    <property type="entry name" value="FBOX"/>
    <property type="match status" value="1"/>
</dbReference>
<gene>
    <name evidence="5" type="ORF">SASPL_130806</name>
</gene>